<keyword evidence="3" id="KW-1185">Reference proteome</keyword>
<dbReference type="EMBL" id="JARXHW010000059">
    <property type="protein sequence ID" value="MDQ8209265.1"/>
    <property type="molecule type" value="Genomic_DNA"/>
</dbReference>
<dbReference type="HAMAP" id="MF_01523">
    <property type="entry name" value="16SrRNA_methyltr_J"/>
    <property type="match status" value="1"/>
</dbReference>
<evidence type="ECO:0000313" key="2">
    <source>
        <dbReference type="EMBL" id="MDQ8209265.1"/>
    </source>
</evidence>
<dbReference type="Proteomes" id="UP001225316">
    <property type="component" value="Unassembled WGS sequence"/>
</dbReference>
<dbReference type="Gene3D" id="3.40.50.150">
    <property type="entry name" value="Vaccinia Virus protein VP39"/>
    <property type="match status" value="1"/>
</dbReference>
<keyword evidence="1" id="KW-0963">Cytoplasm</keyword>
<keyword evidence="1" id="KW-0698">rRNA processing</keyword>
<comment type="subcellular location">
    <subcellularLocation>
        <location evidence="1">Cytoplasm</location>
    </subcellularLocation>
</comment>
<dbReference type="InterPro" id="IPR007536">
    <property type="entry name" value="16SrRNA_methylTrfase_J"/>
</dbReference>
<organism evidence="2 3">
    <name type="scientific">Thalassobacterium maritimum</name>
    <dbReference type="NCBI Taxonomy" id="3041265"/>
    <lineage>
        <taxon>Bacteria</taxon>
        <taxon>Pseudomonadati</taxon>
        <taxon>Verrucomicrobiota</taxon>
        <taxon>Opitutia</taxon>
        <taxon>Puniceicoccales</taxon>
        <taxon>Coraliomargaritaceae</taxon>
        <taxon>Thalassobacterium</taxon>
    </lineage>
</organism>
<evidence type="ECO:0000313" key="3">
    <source>
        <dbReference type="Proteomes" id="UP001225316"/>
    </source>
</evidence>
<dbReference type="InterPro" id="IPR029063">
    <property type="entry name" value="SAM-dependent_MTases_sf"/>
</dbReference>
<comment type="caution">
    <text evidence="2">The sequence shown here is derived from an EMBL/GenBank/DDBJ whole genome shotgun (WGS) entry which is preliminary data.</text>
</comment>
<dbReference type="Pfam" id="PF04445">
    <property type="entry name" value="SAM_MT"/>
    <property type="match status" value="1"/>
</dbReference>
<dbReference type="PANTHER" id="PTHR36112:SF1">
    <property type="entry name" value="RIBOSOMAL RNA SMALL SUBUNIT METHYLTRANSFERASE J"/>
    <property type="match status" value="1"/>
</dbReference>
<gene>
    <name evidence="1" type="primary">rsmJ</name>
    <name evidence="2" type="ORF">QEH52_17190</name>
</gene>
<dbReference type="RefSeq" id="WP_308952146.1">
    <property type="nucleotide sequence ID" value="NZ_JARXHW010000059.1"/>
</dbReference>
<sequence length="280" mass="30779">MKVSKIILISPDQELHARMLAERFSLALLDATDLADAKPRQIERYLRNQIDPGCAELCYFFLFTRTGLSLVQVDAGSLLRIKADFYSPTVDYRRRKGGGKGQMIAKAVGLQGGPAPSVFDATAGLGGDAFVLACLGCSLSMTERVPEVRSLLADGMRVACEWGEVNDISLVEILARMQLIDSDAATHLQALEDVARPDVVYLDPMFPVRNKSAQVKKEMHVFHQLVGIDSDADDLLELARAKALKRVVVKRPRIAPQLAQAKPSYSLEGKSNRFDIYVCG</sequence>
<dbReference type="EC" id="2.1.1.242" evidence="1"/>
<proteinExistence type="inferred from homology"/>
<dbReference type="GO" id="GO:0008168">
    <property type="term" value="F:methyltransferase activity"/>
    <property type="evidence" value="ECO:0007669"/>
    <property type="project" value="UniProtKB-KW"/>
</dbReference>
<keyword evidence="1 2" id="KW-0489">Methyltransferase</keyword>
<accession>A0ABU1AYM5</accession>
<dbReference type="SUPFAM" id="SSF53335">
    <property type="entry name" value="S-adenosyl-L-methionine-dependent methyltransferases"/>
    <property type="match status" value="1"/>
</dbReference>
<dbReference type="GO" id="GO:0032259">
    <property type="term" value="P:methylation"/>
    <property type="evidence" value="ECO:0007669"/>
    <property type="project" value="UniProtKB-KW"/>
</dbReference>
<name>A0ABU1AYM5_9BACT</name>
<comment type="function">
    <text evidence="1">Specifically methylates the guanosine in position 1516 of 16S rRNA.</text>
</comment>
<feature type="binding site" evidence="1">
    <location>
        <begin position="143"/>
        <end position="144"/>
    </location>
    <ligand>
        <name>S-adenosyl-L-methionine</name>
        <dbReference type="ChEBI" id="CHEBI:59789"/>
    </ligand>
</feature>
<feature type="binding site" evidence="1">
    <location>
        <position position="203"/>
    </location>
    <ligand>
        <name>S-adenosyl-L-methionine</name>
        <dbReference type="ChEBI" id="CHEBI:59789"/>
    </ligand>
</feature>
<dbReference type="PANTHER" id="PTHR36112">
    <property type="entry name" value="RIBOSOMAL RNA SMALL SUBUNIT METHYLTRANSFERASE J"/>
    <property type="match status" value="1"/>
</dbReference>
<reference evidence="2 3" key="1">
    <citation type="submission" date="2023-04" db="EMBL/GenBank/DDBJ databases">
        <title>A novel bacteria isolated from coastal sediment.</title>
        <authorList>
            <person name="Liu X.-J."/>
            <person name="Du Z.-J."/>
        </authorList>
    </citation>
    <scope>NUCLEOTIDE SEQUENCE [LARGE SCALE GENOMIC DNA]</scope>
    <source>
        <strain evidence="2 3">SDUM461003</strain>
    </source>
</reference>
<evidence type="ECO:0000256" key="1">
    <source>
        <dbReference type="HAMAP-Rule" id="MF_01523"/>
    </source>
</evidence>
<keyword evidence="1" id="KW-0808">Transferase</keyword>
<keyword evidence="1" id="KW-0949">S-adenosyl-L-methionine</keyword>
<comment type="similarity">
    <text evidence="1">Belongs to the methyltransferase superfamily. RsmJ family.</text>
</comment>
<comment type="catalytic activity">
    <reaction evidence="1">
        <text>guanosine(1516) in 16S rRNA + S-adenosyl-L-methionine = N(2)-methylguanosine(1516) in 16S rRNA + S-adenosyl-L-homocysteine + H(+)</text>
        <dbReference type="Rhea" id="RHEA:43220"/>
        <dbReference type="Rhea" id="RHEA-COMP:10412"/>
        <dbReference type="Rhea" id="RHEA-COMP:10413"/>
        <dbReference type="ChEBI" id="CHEBI:15378"/>
        <dbReference type="ChEBI" id="CHEBI:57856"/>
        <dbReference type="ChEBI" id="CHEBI:59789"/>
        <dbReference type="ChEBI" id="CHEBI:74269"/>
        <dbReference type="ChEBI" id="CHEBI:74481"/>
        <dbReference type="EC" id="2.1.1.242"/>
    </reaction>
</comment>
<comment type="caution">
    <text evidence="1">Lacks conserved residue(s) required for the propagation of feature annotation.</text>
</comment>
<protein>
    <recommendedName>
        <fullName evidence="1">Ribosomal RNA small subunit methyltransferase J</fullName>
        <ecNumber evidence="1">2.1.1.242</ecNumber>
    </recommendedName>
    <alternativeName>
        <fullName evidence="1">16S rRNA m2G1516 methyltransferase</fullName>
    </alternativeName>
    <alternativeName>
        <fullName evidence="1">rRNA (guanine-N(2)-)-methyltransferase</fullName>
    </alternativeName>
</protein>